<dbReference type="InterPro" id="IPR021991">
    <property type="entry name" value="TTD_dom"/>
</dbReference>
<feature type="domain" description="PHD-type" evidence="21">
    <location>
        <begin position="320"/>
        <end position="371"/>
    </location>
</feature>
<dbReference type="GO" id="GO:0061630">
    <property type="term" value="F:ubiquitin protein ligase activity"/>
    <property type="evidence" value="ECO:0007669"/>
    <property type="project" value="UniProtKB-UniRule"/>
</dbReference>
<accession>A0A6P3VTF6</accession>
<keyword evidence="4" id="KW-0597">Phosphoprotein</keyword>
<dbReference type="InterPro" id="IPR001965">
    <property type="entry name" value="Znf_PHD"/>
</dbReference>
<dbReference type="SUPFAM" id="SSF57903">
    <property type="entry name" value="FYVE/PHD zinc finger"/>
    <property type="match status" value="1"/>
</dbReference>
<dbReference type="GO" id="GO:0016567">
    <property type="term" value="P:protein ubiquitination"/>
    <property type="evidence" value="ECO:0007669"/>
    <property type="project" value="UniProtKB-UniRule"/>
</dbReference>
<feature type="region of interest" description="Disordered" evidence="20">
    <location>
        <begin position="625"/>
        <end position="674"/>
    </location>
</feature>
<evidence type="ECO:0000256" key="12">
    <source>
        <dbReference type="ARBA" id="ARBA00023015"/>
    </source>
</evidence>
<keyword evidence="6 19" id="KW-0479">Metal-binding</keyword>
<dbReference type="SMART" id="SM00466">
    <property type="entry name" value="SRA"/>
    <property type="match status" value="1"/>
</dbReference>
<dbReference type="InterPro" id="IPR011011">
    <property type="entry name" value="Znf_FYVE_PHD"/>
</dbReference>
<feature type="compositionally biased region" description="Basic and acidic residues" evidence="20">
    <location>
        <begin position="103"/>
        <end position="113"/>
    </location>
</feature>
<evidence type="ECO:0000256" key="14">
    <source>
        <dbReference type="ARBA" id="ARBA00023163"/>
    </source>
</evidence>
<keyword evidence="14" id="KW-0804">Transcription</keyword>
<dbReference type="Proteomes" id="UP000515152">
    <property type="component" value="Chromosome 10"/>
</dbReference>
<dbReference type="FunFam" id="2.30.280.10:FF:000001">
    <property type="entry name" value="E3 ubiquitin-protein ligase UHRF1 isoform 1"/>
    <property type="match status" value="1"/>
</dbReference>
<keyword evidence="9 19" id="KW-0833">Ubl conjugation pathway</keyword>
<dbReference type="CDD" id="cd17122">
    <property type="entry name" value="Ubl_UHRF1"/>
    <property type="match status" value="1"/>
</dbReference>
<dbReference type="Gene3D" id="2.30.30.140">
    <property type="match status" value="1"/>
</dbReference>
<dbReference type="PROSITE" id="PS50089">
    <property type="entry name" value="ZF_RING_2"/>
    <property type="match status" value="2"/>
</dbReference>
<dbReference type="CTD" id="29128"/>
<dbReference type="Gene3D" id="3.10.20.90">
    <property type="entry name" value="Phosphatidylinositol 3-kinase Catalytic Subunit, Chain A, domain 1"/>
    <property type="match status" value="1"/>
</dbReference>
<dbReference type="InterPro" id="IPR015947">
    <property type="entry name" value="PUA-like_sf"/>
</dbReference>
<keyword evidence="5 19" id="KW-0808">Transferase</keyword>
<dbReference type="Pfam" id="PF12148">
    <property type="entry name" value="TTD"/>
    <property type="match status" value="1"/>
</dbReference>
<comment type="catalytic activity">
    <reaction evidence="1 19">
        <text>S-ubiquitinyl-[E2 ubiquitin-conjugating enzyme]-L-cysteine + [acceptor protein]-L-lysine = [E2 ubiquitin-conjugating enzyme]-L-cysteine + N(6)-ubiquitinyl-[acceptor protein]-L-lysine.</text>
        <dbReference type="EC" id="2.3.2.27"/>
    </reaction>
</comment>
<dbReference type="GO" id="GO:0008270">
    <property type="term" value="F:zinc ion binding"/>
    <property type="evidence" value="ECO:0007669"/>
    <property type="project" value="UniProtKB-KW"/>
</dbReference>
<evidence type="ECO:0000256" key="7">
    <source>
        <dbReference type="ARBA" id="ARBA00022737"/>
    </source>
</evidence>
<dbReference type="InterPro" id="IPR017907">
    <property type="entry name" value="Znf_RING_CS"/>
</dbReference>
<dbReference type="SUPFAM" id="SSF54236">
    <property type="entry name" value="Ubiquitin-like"/>
    <property type="match status" value="1"/>
</dbReference>
<evidence type="ECO:0000259" key="23">
    <source>
        <dbReference type="PROSITE" id="PS50089"/>
    </source>
</evidence>
<dbReference type="SMART" id="SM00213">
    <property type="entry name" value="UBQ"/>
    <property type="match status" value="1"/>
</dbReference>
<evidence type="ECO:0000313" key="25">
    <source>
        <dbReference type="Proteomes" id="UP000515152"/>
    </source>
</evidence>
<evidence type="ECO:0000256" key="3">
    <source>
        <dbReference type="ARBA" id="ARBA00022491"/>
    </source>
</evidence>
<keyword evidence="15 18" id="KW-0539">Nucleus</keyword>
<feature type="compositionally biased region" description="Basic residues" evidence="20">
    <location>
        <begin position="542"/>
        <end position="551"/>
    </location>
</feature>
<dbReference type="OrthoDB" id="2270193at2759"/>
<dbReference type="Gene3D" id="3.30.40.10">
    <property type="entry name" value="Zinc/RING finger domain, C3HC4 (zinc finger)"/>
    <property type="match status" value="1"/>
</dbReference>
<dbReference type="GO" id="GO:0044027">
    <property type="term" value="P:negative regulation of gene expression via chromosomal CpG island methylation"/>
    <property type="evidence" value="ECO:0007669"/>
    <property type="project" value="TreeGrafter"/>
</dbReference>
<evidence type="ECO:0000256" key="4">
    <source>
        <dbReference type="ARBA" id="ARBA00022553"/>
    </source>
</evidence>
<organism evidence="25 26">
    <name type="scientific">Clupea harengus</name>
    <name type="common">Atlantic herring</name>
    <dbReference type="NCBI Taxonomy" id="7950"/>
    <lineage>
        <taxon>Eukaryota</taxon>
        <taxon>Metazoa</taxon>
        <taxon>Chordata</taxon>
        <taxon>Craniata</taxon>
        <taxon>Vertebrata</taxon>
        <taxon>Euteleostomi</taxon>
        <taxon>Actinopterygii</taxon>
        <taxon>Neopterygii</taxon>
        <taxon>Teleostei</taxon>
        <taxon>Clupei</taxon>
        <taxon>Clupeiformes</taxon>
        <taxon>Clupeoidei</taxon>
        <taxon>Clupeidae</taxon>
        <taxon>Clupea</taxon>
    </lineage>
</organism>
<evidence type="ECO:0000256" key="10">
    <source>
        <dbReference type="ARBA" id="ARBA00022833"/>
    </source>
</evidence>
<keyword evidence="25" id="KW-1185">Reference proteome</keyword>
<dbReference type="Gene3D" id="2.30.30.1150">
    <property type="match status" value="1"/>
</dbReference>
<dbReference type="RefSeq" id="XP_012680796.2">
    <property type="nucleotide sequence ID" value="XM_012825342.3"/>
</dbReference>
<evidence type="ECO:0000256" key="17">
    <source>
        <dbReference type="PROSITE-ProRule" id="PRU00175"/>
    </source>
</evidence>
<dbReference type="Pfam" id="PF00240">
    <property type="entry name" value="ubiquitin"/>
    <property type="match status" value="1"/>
</dbReference>
<evidence type="ECO:0000256" key="13">
    <source>
        <dbReference type="ARBA" id="ARBA00023125"/>
    </source>
</evidence>
<dbReference type="EC" id="2.3.2.27" evidence="19"/>
<feature type="region of interest" description="Disordered" evidence="20">
    <location>
        <begin position="80"/>
        <end position="121"/>
    </location>
</feature>
<evidence type="ECO:0000256" key="20">
    <source>
        <dbReference type="SAM" id="MobiDB-lite"/>
    </source>
</evidence>
<dbReference type="SUPFAM" id="SSF88697">
    <property type="entry name" value="PUA domain-like"/>
    <property type="match status" value="1"/>
</dbReference>
<reference evidence="26" key="1">
    <citation type="submission" date="2025-08" db="UniProtKB">
        <authorList>
            <consortium name="RefSeq"/>
        </authorList>
    </citation>
    <scope>IDENTIFICATION</scope>
</reference>
<gene>
    <name evidence="26" type="primary">uhrf1</name>
</gene>
<evidence type="ECO:0000313" key="26">
    <source>
        <dbReference type="RefSeq" id="XP_012680796.2"/>
    </source>
</evidence>
<protein>
    <recommendedName>
        <fullName evidence="19">E3 ubiquitin-protein ligase UHRF</fullName>
        <ecNumber evidence="19">2.3.2.27</ecNumber>
    </recommendedName>
    <alternativeName>
        <fullName evidence="19">RING-type E3 ubiquitin transferase UHRF</fullName>
    </alternativeName>
    <alternativeName>
        <fullName evidence="19">Ubiquitin-like PHD and RING finger domain-containing protein</fullName>
    </alternativeName>
    <alternativeName>
        <fullName evidence="19">Ubiquitin-like-containing PHD and RING finger domains protein</fullName>
    </alternativeName>
</protein>
<evidence type="ECO:0000256" key="9">
    <source>
        <dbReference type="ARBA" id="ARBA00022786"/>
    </source>
</evidence>
<dbReference type="SUPFAM" id="SSF57850">
    <property type="entry name" value="RING/U-box"/>
    <property type="match status" value="1"/>
</dbReference>
<dbReference type="SMART" id="SM00184">
    <property type="entry name" value="RING"/>
    <property type="match status" value="2"/>
</dbReference>
<dbReference type="GeneID" id="105898317"/>
<dbReference type="InterPro" id="IPR047406">
    <property type="entry name" value="Ubl_UHRF1"/>
</dbReference>
<dbReference type="FunFam" id="3.30.40.10:FF:000066">
    <property type="entry name" value="E3 ubiquitin-protein ligase UHRF2 isoform X1"/>
    <property type="match status" value="1"/>
</dbReference>
<sequence length="787" mass="88679">MWIQVRTMDGKETHRVDSLSKLTKVDDLRLKISELFKVEPDMQRLFYRGKQMEDGHTIFDYNVGLNDIVQLLVRQSLPQAPLPKEKEAELSDSDSGCGSAQSESDKGSTHGEGDGQTAGSSAQTDALDLIDPGFGFYKINEFVDARDLNMGAWFEAKIVNITKKTKDSAEGDAQNEAAEEEIRYHVKYEDYPDYGVVELAGKDVRPRARIVYQWHQLEEGMVVMLNYNPDEPKDRGYWYDAQIQKKKETRTQKEIYAKILLGESGDTLTDCRIMFVTEIYKIEEPGSKEGAEAGSESPLKRSNGPECKHCKDNPSKACRWCNCHVCGVKQDPDKQLLCDECDMAFHTYCLNPPLESIPEDEDWYCPECRNDVSEVVLAGEKLKESKKKSKMASANSSSQRDWGKGMACVGRTKQCTIVPSNHHGPVPGVPVGTQWKFRVQVSESGVHRPHVAGIHGRSNDGAYSLVLAGGYEDDVDDGNEFTYTGSGGRDLSGNKRTAEQSCDQKLTNMNRALALNCNAAVNEKNGAEAKDWKAGKPVRVVRSSKGRKHSKFSPEDGNRYDGIYKVQKYWPEKGKSGFLVWRYLLKRDDDEPAPWTRDGKERVKKLGLTIQYPDGYLEAVAAKEKEKENKNMEEEEQEPETPSKGKRKRKSQKVEAEEKGSPRKSPAKKTKVEAYKLSREQKSLIKADELNKKVWGEAMESLSLGPKFLNKVEEVFMCICCQDVVFQPVTTECLHNVCRECLHRSFKADVYSCPACRHDLGKTYEMSVNKSLQTVLNQLFPGYSSGR</sequence>
<evidence type="ECO:0000259" key="22">
    <source>
        <dbReference type="PROSITE" id="PS50053"/>
    </source>
</evidence>
<dbReference type="PROSITE" id="PS50016">
    <property type="entry name" value="ZF_PHD_2"/>
    <property type="match status" value="1"/>
</dbReference>
<feature type="domain" description="YDG" evidence="24">
    <location>
        <begin position="424"/>
        <end position="587"/>
    </location>
</feature>
<dbReference type="UniPathway" id="UPA00143"/>
<evidence type="ECO:0000256" key="16">
    <source>
        <dbReference type="ARBA" id="ARBA00023306"/>
    </source>
</evidence>
<comment type="pathway">
    <text evidence="2 19">Protein modification; protein ubiquitination.</text>
</comment>
<evidence type="ECO:0000259" key="21">
    <source>
        <dbReference type="PROSITE" id="PS50016"/>
    </source>
</evidence>
<dbReference type="InterPro" id="IPR001841">
    <property type="entry name" value="Znf_RING"/>
</dbReference>
<dbReference type="SMART" id="SM00249">
    <property type="entry name" value="PHD"/>
    <property type="match status" value="1"/>
</dbReference>
<dbReference type="InterPro" id="IPR029071">
    <property type="entry name" value="Ubiquitin-like_domsf"/>
</dbReference>
<dbReference type="CDD" id="cd15616">
    <property type="entry name" value="PHD_UHRF1"/>
    <property type="match status" value="1"/>
</dbReference>
<dbReference type="GO" id="GO:0006950">
    <property type="term" value="P:response to stress"/>
    <property type="evidence" value="ECO:0007669"/>
    <property type="project" value="UniProtKB-ARBA"/>
</dbReference>
<dbReference type="PROSITE" id="PS00518">
    <property type="entry name" value="ZF_RING_1"/>
    <property type="match status" value="1"/>
</dbReference>
<dbReference type="Pfam" id="PF00628">
    <property type="entry name" value="PHD"/>
    <property type="match status" value="1"/>
</dbReference>
<comment type="function">
    <text evidence="19">Multi domain E3 ubiquitin ligase that also plays a role in DNA methylation and histone modifications.</text>
</comment>
<evidence type="ECO:0000256" key="1">
    <source>
        <dbReference type="ARBA" id="ARBA00000900"/>
    </source>
</evidence>
<evidence type="ECO:0000256" key="15">
    <source>
        <dbReference type="ARBA" id="ARBA00023242"/>
    </source>
</evidence>
<dbReference type="AlphaFoldDB" id="A0A6P3VTF6"/>
<dbReference type="InterPro" id="IPR003105">
    <property type="entry name" value="SRA_YDG"/>
</dbReference>
<keyword evidence="10 19" id="KW-0862">Zinc</keyword>
<feature type="domain" description="RING-type" evidence="23">
    <location>
        <begin position="323"/>
        <end position="369"/>
    </location>
</feature>
<comment type="domain">
    <text evidence="19">The YDG domain mediates the interaction with histone H3.</text>
</comment>
<dbReference type="InterPro" id="IPR013083">
    <property type="entry name" value="Znf_RING/FYVE/PHD"/>
</dbReference>
<dbReference type="KEGG" id="char:105898317"/>
<dbReference type="InterPro" id="IPR000626">
    <property type="entry name" value="Ubiquitin-like_dom"/>
</dbReference>
<evidence type="ECO:0000259" key="24">
    <source>
        <dbReference type="PROSITE" id="PS51015"/>
    </source>
</evidence>
<comment type="subcellular location">
    <subcellularLocation>
        <location evidence="18 19">Nucleus</location>
    </subcellularLocation>
</comment>
<dbReference type="FunFam" id="2.30.30.140:FF:000068">
    <property type="entry name" value="E3 ubiquitin-protein ligase UHRF1 isoform 1"/>
    <property type="match status" value="1"/>
</dbReference>
<keyword evidence="7" id="KW-0677">Repeat</keyword>
<evidence type="ECO:0000256" key="18">
    <source>
        <dbReference type="PROSITE-ProRule" id="PRU00358"/>
    </source>
</evidence>
<keyword evidence="3" id="KW-0678">Repressor</keyword>
<feature type="region of interest" description="Disordered" evidence="20">
    <location>
        <begin position="528"/>
        <end position="555"/>
    </location>
</feature>
<dbReference type="FunFam" id="3.10.20.90:FF:000143">
    <property type="entry name" value="E3 ubiquitin-protein ligase UHRF1 isoform 1"/>
    <property type="match status" value="1"/>
</dbReference>
<dbReference type="CDD" id="cd20457">
    <property type="entry name" value="Tudor_UHRF1_rpt2"/>
    <property type="match status" value="1"/>
</dbReference>
<keyword evidence="16" id="KW-0131">Cell cycle</keyword>
<dbReference type="GO" id="GO:0042393">
    <property type="term" value="F:histone binding"/>
    <property type="evidence" value="ECO:0007669"/>
    <property type="project" value="UniProtKB-UniRule"/>
</dbReference>
<dbReference type="PANTHER" id="PTHR14140:SF2">
    <property type="entry name" value="E3 UBIQUITIN-PROTEIN LIGASE UHRF1"/>
    <property type="match status" value="1"/>
</dbReference>
<dbReference type="InterPro" id="IPR036987">
    <property type="entry name" value="SRA-YDG_sf"/>
</dbReference>
<dbReference type="Pfam" id="PF02182">
    <property type="entry name" value="SAD_SRA"/>
    <property type="match status" value="1"/>
</dbReference>
<feature type="compositionally biased region" description="Polar residues" evidence="20">
    <location>
        <begin position="93"/>
        <end position="102"/>
    </location>
</feature>
<dbReference type="InterPro" id="IPR019787">
    <property type="entry name" value="Znf_PHD-finger"/>
</dbReference>
<dbReference type="Gene3D" id="2.30.280.10">
    <property type="entry name" value="SRA-YDG"/>
    <property type="match status" value="1"/>
</dbReference>
<dbReference type="GO" id="GO:0005634">
    <property type="term" value="C:nucleus"/>
    <property type="evidence" value="ECO:0007669"/>
    <property type="project" value="UniProtKB-SubCell"/>
</dbReference>
<keyword evidence="8 17" id="KW-0863">Zinc-finger</keyword>
<keyword evidence="13 19" id="KW-0238">DNA-binding</keyword>
<keyword evidence="11" id="KW-0156">Chromatin regulator</keyword>
<dbReference type="InterPro" id="IPR045134">
    <property type="entry name" value="UHRF1/2-like"/>
</dbReference>
<name>A0A6P3VTF6_CLUHA</name>
<evidence type="ECO:0000256" key="19">
    <source>
        <dbReference type="RuleBase" id="RU369101"/>
    </source>
</evidence>
<dbReference type="CDD" id="cd16769">
    <property type="entry name" value="RING-HC_UHRF1"/>
    <property type="match status" value="1"/>
</dbReference>
<dbReference type="PROSITE" id="PS51015">
    <property type="entry name" value="YDG"/>
    <property type="match status" value="1"/>
</dbReference>
<evidence type="ECO:0000256" key="11">
    <source>
        <dbReference type="ARBA" id="ARBA00022853"/>
    </source>
</evidence>
<evidence type="ECO:0000256" key="6">
    <source>
        <dbReference type="ARBA" id="ARBA00022723"/>
    </source>
</evidence>
<feature type="domain" description="RING-type" evidence="23">
    <location>
        <begin position="718"/>
        <end position="757"/>
    </location>
</feature>
<feature type="domain" description="Ubiquitin-like" evidence="22">
    <location>
        <begin position="1"/>
        <end position="75"/>
    </location>
</feature>
<dbReference type="GO" id="GO:0003677">
    <property type="term" value="F:DNA binding"/>
    <property type="evidence" value="ECO:0007669"/>
    <property type="project" value="UniProtKB-KW"/>
</dbReference>
<evidence type="ECO:0000256" key="8">
    <source>
        <dbReference type="ARBA" id="ARBA00022771"/>
    </source>
</evidence>
<feature type="compositionally biased region" description="Basic and acidic residues" evidence="20">
    <location>
        <begin position="652"/>
        <end position="661"/>
    </location>
</feature>
<dbReference type="FunFam" id="2.30.30.1150:FF:000001">
    <property type="entry name" value="E3 ubiquitin-protein ligase UHRF2 isoform X1"/>
    <property type="match status" value="1"/>
</dbReference>
<comment type="domain">
    <text evidence="19">The tudor-like regions specifically recognize and bind histone H3 unmethylated at 'Arg-2' (H3R2me0), while the PHD-type zinc finger specifically recognizes and binds histone H3 trimethylated at 'Lys-9' (H3K9me3).</text>
</comment>
<dbReference type="PANTHER" id="PTHR14140">
    <property type="entry name" value="E3 UBIQUITIN-PROTEIN LIGASE UHRF-RELATED"/>
    <property type="match status" value="1"/>
</dbReference>
<feature type="region of interest" description="Disordered" evidence="20">
    <location>
        <begin position="287"/>
        <end position="306"/>
    </location>
</feature>
<dbReference type="PROSITE" id="PS50053">
    <property type="entry name" value="UBIQUITIN_2"/>
    <property type="match status" value="1"/>
</dbReference>
<keyword evidence="12" id="KW-0805">Transcription regulation</keyword>
<evidence type="ECO:0000256" key="2">
    <source>
        <dbReference type="ARBA" id="ARBA00004906"/>
    </source>
</evidence>
<proteinExistence type="predicted"/>
<evidence type="ECO:0000256" key="5">
    <source>
        <dbReference type="ARBA" id="ARBA00022679"/>
    </source>
</evidence>